<keyword evidence="3" id="KW-1185">Reference proteome</keyword>
<evidence type="ECO:0000256" key="1">
    <source>
        <dbReference type="SAM" id="SignalP"/>
    </source>
</evidence>
<evidence type="ECO:0000313" key="3">
    <source>
        <dbReference type="Proteomes" id="UP000076630"/>
    </source>
</evidence>
<protein>
    <recommendedName>
        <fullName evidence="4">Phosphate-selective porin O and P</fullName>
    </recommendedName>
</protein>
<dbReference type="Pfam" id="PF07396">
    <property type="entry name" value="Porin_O_P"/>
    <property type="match status" value="1"/>
</dbReference>
<organism evidence="2 3">
    <name type="scientific">Myroides marinus</name>
    <dbReference type="NCBI Taxonomy" id="703342"/>
    <lineage>
        <taxon>Bacteria</taxon>
        <taxon>Pseudomonadati</taxon>
        <taxon>Bacteroidota</taxon>
        <taxon>Flavobacteriia</taxon>
        <taxon>Flavobacteriales</taxon>
        <taxon>Flavobacteriaceae</taxon>
        <taxon>Myroides</taxon>
    </lineage>
</organism>
<reference evidence="2 3" key="1">
    <citation type="submission" date="2016-01" db="EMBL/GenBank/DDBJ databases">
        <title>Whole genome sequencing of Myroides marinus L41.</title>
        <authorList>
            <person name="Hong K.W."/>
        </authorList>
    </citation>
    <scope>NUCLEOTIDE SEQUENCE [LARGE SCALE GENOMIC DNA]</scope>
    <source>
        <strain evidence="2 3">L41</strain>
    </source>
</reference>
<dbReference type="InterPro" id="IPR010870">
    <property type="entry name" value="Porin_O/P"/>
</dbReference>
<accession>A0A163UP38</accession>
<dbReference type="RefSeq" id="WP_038987003.1">
    <property type="nucleotide sequence ID" value="NZ_JWJO01000038.1"/>
</dbReference>
<proteinExistence type="predicted"/>
<sequence length="399" mass="45747">MRKIILALMLTSQVGVFAQEPQTASDSIFKPVISFNKQKLLNDVDVIFNTRFGFDNHFSDGTFTNSEFNNNQFRLEIKGKIHDRVYFRFRDRYTQQSEIGSRDHITRGTDMAFIGVYVTPNTRVDIGKMSADWGGYEFDMNPIDILEYNDILNNADNFLTGVGVTHKLKNGHSFGLQVLNSRTKSFEEQYVGYDISELEKAKAPFAFVGNWRGTFFDGKFETNYSYSYFQEAKDNAMNYVSLGNKYQDSKLTLMYDFQYSHENIDRKGITSRIINAKADRDVLDYKGDVLAKDVSYMDNWLRADYLVTPKVNLSLTLMTSNAYGKDIAGEGSGTDRLSTSYGFIPAVQYLPFKDMNIRFYVSYVGRYYNYSSLAKDKFGLENYNTGRLTIGFIAPLLIL</sequence>
<feature type="chain" id="PRO_5007846417" description="Phosphate-selective porin O and P" evidence="1">
    <location>
        <begin position="19"/>
        <end position="399"/>
    </location>
</feature>
<dbReference type="Proteomes" id="UP000076630">
    <property type="component" value="Unassembled WGS sequence"/>
</dbReference>
<gene>
    <name evidence="2" type="ORF">AV926_02245</name>
</gene>
<dbReference type="EMBL" id="LQNU01000105">
    <property type="protein sequence ID" value="KZE73620.1"/>
    <property type="molecule type" value="Genomic_DNA"/>
</dbReference>
<dbReference type="AlphaFoldDB" id="A0A163UP38"/>
<dbReference type="SUPFAM" id="SSF56935">
    <property type="entry name" value="Porins"/>
    <property type="match status" value="1"/>
</dbReference>
<evidence type="ECO:0000313" key="2">
    <source>
        <dbReference type="EMBL" id="KZE73620.1"/>
    </source>
</evidence>
<keyword evidence="1" id="KW-0732">Signal</keyword>
<comment type="caution">
    <text evidence="2">The sequence shown here is derived from an EMBL/GenBank/DDBJ whole genome shotgun (WGS) entry which is preliminary data.</text>
</comment>
<dbReference type="OrthoDB" id="846879at2"/>
<feature type="signal peptide" evidence="1">
    <location>
        <begin position="1"/>
        <end position="18"/>
    </location>
</feature>
<evidence type="ECO:0008006" key="4">
    <source>
        <dbReference type="Google" id="ProtNLM"/>
    </source>
</evidence>
<name>A0A163UP38_9FLAO</name>